<accession>A0A150G8M0</accession>
<organism evidence="1 2">
    <name type="scientific">Gonium pectorale</name>
    <name type="common">Green alga</name>
    <dbReference type="NCBI Taxonomy" id="33097"/>
    <lineage>
        <taxon>Eukaryota</taxon>
        <taxon>Viridiplantae</taxon>
        <taxon>Chlorophyta</taxon>
        <taxon>core chlorophytes</taxon>
        <taxon>Chlorophyceae</taxon>
        <taxon>CS clade</taxon>
        <taxon>Chlamydomonadales</taxon>
        <taxon>Volvocaceae</taxon>
        <taxon>Gonium</taxon>
    </lineage>
</organism>
<evidence type="ECO:0000313" key="2">
    <source>
        <dbReference type="Proteomes" id="UP000075714"/>
    </source>
</evidence>
<dbReference type="EMBL" id="LSYV01000050">
    <property type="protein sequence ID" value="KXZ45905.1"/>
    <property type="molecule type" value="Genomic_DNA"/>
</dbReference>
<proteinExistence type="predicted"/>
<protein>
    <submittedName>
        <fullName evidence="1">Uncharacterized protein</fullName>
    </submittedName>
</protein>
<name>A0A150G8M0_GONPE</name>
<evidence type="ECO:0000313" key="1">
    <source>
        <dbReference type="EMBL" id="KXZ45905.1"/>
    </source>
</evidence>
<dbReference type="AlphaFoldDB" id="A0A150G8M0"/>
<comment type="caution">
    <text evidence="1">The sequence shown here is derived from an EMBL/GenBank/DDBJ whole genome shotgun (WGS) entry which is preliminary data.</text>
</comment>
<reference evidence="2" key="1">
    <citation type="journal article" date="2016" name="Nat. Commun.">
        <title>The Gonium pectorale genome demonstrates co-option of cell cycle regulation during the evolution of multicellularity.</title>
        <authorList>
            <person name="Hanschen E.R."/>
            <person name="Marriage T.N."/>
            <person name="Ferris P.J."/>
            <person name="Hamaji T."/>
            <person name="Toyoda A."/>
            <person name="Fujiyama A."/>
            <person name="Neme R."/>
            <person name="Noguchi H."/>
            <person name="Minakuchi Y."/>
            <person name="Suzuki M."/>
            <person name="Kawai-Toyooka H."/>
            <person name="Smith D.R."/>
            <person name="Sparks H."/>
            <person name="Anderson J."/>
            <person name="Bakaric R."/>
            <person name="Luria V."/>
            <person name="Karger A."/>
            <person name="Kirschner M.W."/>
            <person name="Durand P.M."/>
            <person name="Michod R.E."/>
            <person name="Nozaki H."/>
            <person name="Olson B.J."/>
        </authorList>
    </citation>
    <scope>NUCLEOTIDE SEQUENCE [LARGE SCALE GENOMIC DNA]</scope>
    <source>
        <strain evidence="2">NIES-2863</strain>
    </source>
</reference>
<keyword evidence="2" id="KW-1185">Reference proteome</keyword>
<dbReference type="Proteomes" id="UP000075714">
    <property type="component" value="Unassembled WGS sequence"/>
</dbReference>
<gene>
    <name evidence="1" type="ORF">GPECTOR_49g489</name>
</gene>
<sequence>MRGGDAFRETVWVVVTDGFSFIKVTYSSPAVALPPDAGKGLPTSAYQGTFRRSPVFQLWRPASGELAATNSTVEAIKMLLGCLVPSFDLAAVTSERQAQVEELVANFVSEMLDLQHLRNKRQRINVPARG</sequence>